<dbReference type="OrthoDB" id="3561227at2759"/>
<protein>
    <submittedName>
        <fullName evidence="2">Uncharacterized protein</fullName>
    </submittedName>
</protein>
<gene>
    <name evidence="2" type="ORF">HYALB_00003414</name>
</gene>
<evidence type="ECO:0000313" key="2">
    <source>
        <dbReference type="EMBL" id="CAG8970660.1"/>
    </source>
</evidence>
<feature type="region of interest" description="Disordered" evidence="1">
    <location>
        <begin position="25"/>
        <end position="235"/>
    </location>
</feature>
<feature type="compositionally biased region" description="Basic and acidic residues" evidence="1">
    <location>
        <begin position="65"/>
        <end position="84"/>
    </location>
</feature>
<feature type="compositionally biased region" description="Basic and acidic residues" evidence="1">
    <location>
        <begin position="25"/>
        <end position="34"/>
    </location>
</feature>
<feature type="region of interest" description="Disordered" evidence="1">
    <location>
        <begin position="310"/>
        <end position="355"/>
    </location>
</feature>
<comment type="caution">
    <text evidence="2">The sequence shown here is derived from an EMBL/GenBank/DDBJ whole genome shotgun (WGS) entry which is preliminary data.</text>
</comment>
<accession>A0A9N9LCH1</accession>
<feature type="compositionally biased region" description="Polar residues" evidence="1">
    <location>
        <begin position="104"/>
        <end position="119"/>
    </location>
</feature>
<reference evidence="2" key="1">
    <citation type="submission" date="2021-07" db="EMBL/GenBank/DDBJ databases">
        <authorList>
            <person name="Durling M."/>
        </authorList>
    </citation>
    <scope>NUCLEOTIDE SEQUENCE</scope>
</reference>
<dbReference type="Proteomes" id="UP000701801">
    <property type="component" value="Unassembled WGS sequence"/>
</dbReference>
<evidence type="ECO:0000256" key="1">
    <source>
        <dbReference type="SAM" id="MobiDB-lite"/>
    </source>
</evidence>
<feature type="compositionally biased region" description="Basic residues" evidence="1">
    <location>
        <begin position="42"/>
        <end position="53"/>
    </location>
</feature>
<dbReference type="AlphaFoldDB" id="A0A9N9LCH1"/>
<proteinExistence type="predicted"/>
<evidence type="ECO:0000313" key="3">
    <source>
        <dbReference type="Proteomes" id="UP000701801"/>
    </source>
</evidence>
<feature type="compositionally biased region" description="Basic and acidic residues" evidence="1">
    <location>
        <begin position="226"/>
        <end position="235"/>
    </location>
</feature>
<name>A0A9N9LCH1_9HELO</name>
<dbReference type="EMBL" id="CAJVRM010000001">
    <property type="protein sequence ID" value="CAG8970660.1"/>
    <property type="molecule type" value="Genomic_DNA"/>
</dbReference>
<feature type="compositionally biased region" description="Basic and acidic residues" evidence="1">
    <location>
        <begin position="154"/>
        <end position="164"/>
    </location>
</feature>
<keyword evidence="3" id="KW-1185">Reference proteome</keyword>
<sequence length="355" mass="40261">MEDFIELGIEGVDKVVDKHFDKIPDKYLHKDTYSPRKLTGSFHRKDKKNHKMRERSPDPDLAYGADHRARETRQEPISMRDNEASPRNINDPYPDYGNERVPNYSPNYSFSEPHTQPVYSQAPPRQRPQYTPPYYPEQAPAPSPPYQEYPPAFDNHRARSVEQGRRRRDSFSDDDYDPDRHARRPERPSASVRRRSSSYHGPSSRSNEIARATKHPESSFGGVKQKAKDKASRYGLKDEVDIFSSSTVGLAGGAVGALVGGLAAREAQKATGQDKNGDKAVNGLLTFLGAAAGGLAVNVVVDRWEDSKKDADVKLEKRERNFESGRGERGRRDRSMNRSRRGGRRSSYSDDEYYR</sequence>
<feature type="compositionally biased region" description="Basic and acidic residues" evidence="1">
    <location>
        <begin position="310"/>
        <end position="336"/>
    </location>
</feature>
<organism evidence="2 3">
    <name type="scientific">Hymenoscyphus albidus</name>
    <dbReference type="NCBI Taxonomy" id="595503"/>
    <lineage>
        <taxon>Eukaryota</taxon>
        <taxon>Fungi</taxon>
        <taxon>Dikarya</taxon>
        <taxon>Ascomycota</taxon>
        <taxon>Pezizomycotina</taxon>
        <taxon>Leotiomycetes</taxon>
        <taxon>Helotiales</taxon>
        <taxon>Helotiaceae</taxon>
        <taxon>Hymenoscyphus</taxon>
    </lineage>
</organism>
<feature type="compositionally biased region" description="Pro residues" evidence="1">
    <location>
        <begin position="130"/>
        <end position="148"/>
    </location>
</feature>